<reference evidence="1 2" key="1">
    <citation type="submission" date="2019-06" db="EMBL/GenBank/DDBJ databases">
        <title>Sequencing the genomes of 1000 actinobacteria strains.</title>
        <authorList>
            <person name="Klenk H.-P."/>
        </authorList>
    </citation>
    <scope>NUCLEOTIDE SEQUENCE [LARGE SCALE GENOMIC DNA]</scope>
    <source>
        <strain evidence="1 2">DSM 102200</strain>
    </source>
</reference>
<gene>
    <name evidence="1" type="ORF">FB559_8564</name>
</gene>
<dbReference type="EMBL" id="VFOZ01000003">
    <property type="protein sequence ID" value="TQL87952.1"/>
    <property type="molecule type" value="Genomic_DNA"/>
</dbReference>
<dbReference type="RefSeq" id="WP_141963617.1">
    <property type="nucleotide sequence ID" value="NZ_VFOZ01000003.1"/>
</dbReference>
<accession>A0A543BT10</accession>
<evidence type="ECO:0000313" key="1">
    <source>
        <dbReference type="EMBL" id="TQL87952.1"/>
    </source>
</evidence>
<proteinExistence type="predicted"/>
<protein>
    <recommendedName>
        <fullName evidence="3">Plectin</fullName>
    </recommendedName>
</protein>
<organism evidence="1 2">
    <name type="scientific">Actinoallomurus bryophytorum</name>
    <dbReference type="NCBI Taxonomy" id="1490222"/>
    <lineage>
        <taxon>Bacteria</taxon>
        <taxon>Bacillati</taxon>
        <taxon>Actinomycetota</taxon>
        <taxon>Actinomycetes</taxon>
        <taxon>Streptosporangiales</taxon>
        <taxon>Thermomonosporaceae</taxon>
        <taxon>Actinoallomurus</taxon>
    </lineage>
</organism>
<dbReference type="OrthoDB" id="3436373at2"/>
<dbReference type="Proteomes" id="UP000316096">
    <property type="component" value="Unassembled WGS sequence"/>
</dbReference>
<evidence type="ECO:0000313" key="2">
    <source>
        <dbReference type="Proteomes" id="UP000316096"/>
    </source>
</evidence>
<evidence type="ECO:0008006" key="3">
    <source>
        <dbReference type="Google" id="ProtNLM"/>
    </source>
</evidence>
<comment type="caution">
    <text evidence="1">The sequence shown here is derived from an EMBL/GenBank/DDBJ whole genome shotgun (WGS) entry which is preliminary data.</text>
</comment>
<name>A0A543BT10_9ACTN</name>
<dbReference type="AlphaFoldDB" id="A0A543BT10"/>
<sequence>MSLGRKMSPEVAERYAADKELAAGLRDRLTDAQEAEGRLRSAQAARSPYAEVRELAIGYERALYTAILTADAAERVAMGTKTYEHGDAGQRRSAQIAARRARAKPAVRPYTDEADRLRTLRETHKLTFRASPSVAG</sequence>
<keyword evidence="2" id="KW-1185">Reference proteome</keyword>